<dbReference type="PANTHER" id="PTHR21974">
    <property type="entry name" value="RE15880P"/>
    <property type="match status" value="1"/>
</dbReference>
<feature type="compositionally biased region" description="Polar residues" evidence="2">
    <location>
        <begin position="20"/>
        <end position="33"/>
    </location>
</feature>
<name>A0ABM1F8A7_PRICU</name>
<evidence type="ECO:0000313" key="4">
    <source>
        <dbReference type="RefSeq" id="XP_014680678.1"/>
    </source>
</evidence>
<feature type="compositionally biased region" description="Polar residues" evidence="2">
    <location>
        <begin position="1"/>
        <end position="12"/>
    </location>
</feature>
<dbReference type="GeneID" id="106820690"/>
<dbReference type="RefSeq" id="XP_014680678.1">
    <property type="nucleotide sequence ID" value="XM_014825192.1"/>
</dbReference>
<dbReference type="Proteomes" id="UP000695022">
    <property type="component" value="Unplaced"/>
</dbReference>
<proteinExistence type="predicted"/>
<sequence length="542" mass="62047">MGCSNTTPQQDMYSGYRNGQPAQNGRQGTNLKSSDIPGENGFPKQQWQKYPTEDQRNSVSGSGNANTAEAQSEAKADKDISIEVIQRYLEIVRQLKLLDTKNTASALVMKTKLQKSVTNNIEKLTTQHELATQQMLKEKADVDNLQAYLKENSSSSKEFTTEQEEYMEALNKVEMAKKELDVALKQIETLNLEIQQLHAENNEVETLHREQDEILGKIFDGEYGSEQEDQLESELSLLKEQQRRMDLTRYNWQTARMMSHHACNQLAFAVRRWQESSSETNLQRKTHLVTEVRNYVVAAIQNLRTADQQLEGITFPYCGPEELDTLGRAAHYVFTDMQSAERHAHALQCYDATHKRCAALLYWFTEVINNRILVDLARVNEEMSQKDRALHRERMLLMQEKVRQALGEAAAQEIDIESLSNPNQEVELREPEVEYAEADRVSICSNMADGEQPDLQAEVTEETDGEQLPTPAVPSQADLFGNIENLKKQHEEELAAFQQAQQENRVRMQAGLQEKLNARRRRRIQMEAQEAEQVALSREGQR</sequence>
<reference evidence="4 5" key="1">
    <citation type="submission" date="2025-05" db="UniProtKB">
        <authorList>
            <consortium name="RefSeq"/>
        </authorList>
    </citation>
    <scope>IDENTIFICATION</scope>
</reference>
<evidence type="ECO:0000256" key="1">
    <source>
        <dbReference type="SAM" id="Coils"/>
    </source>
</evidence>
<evidence type="ECO:0000313" key="3">
    <source>
        <dbReference type="Proteomes" id="UP000695022"/>
    </source>
</evidence>
<dbReference type="RefSeq" id="XP_014680681.1">
    <property type="nucleotide sequence ID" value="XM_014825195.1"/>
</dbReference>
<evidence type="ECO:0000313" key="6">
    <source>
        <dbReference type="RefSeq" id="XP_014680681.1"/>
    </source>
</evidence>
<keyword evidence="3" id="KW-1185">Reference proteome</keyword>
<dbReference type="PANTHER" id="PTHR21974:SF2">
    <property type="entry name" value="RE15880P"/>
    <property type="match status" value="1"/>
</dbReference>
<accession>A0ABM1F8A7</accession>
<feature type="compositionally biased region" description="Polar residues" evidence="2">
    <location>
        <begin position="57"/>
        <end position="70"/>
    </location>
</feature>
<evidence type="ECO:0000313" key="5">
    <source>
        <dbReference type="RefSeq" id="XP_014680679.1"/>
    </source>
</evidence>
<protein>
    <submittedName>
        <fullName evidence="4 5">Uncharacterized protein LOC106820690</fullName>
    </submittedName>
</protein>
<dbReference type="RefSeq" id="XP_014680679.1">
    <property type="nucleotide sequence ID" value="XM_014825193.1"/>
</dbReference>
<feature type="coiled-coil region" evidence="1">
    <location>
        <begin position="159"/>
        <end position="207"/>
    </location>
</feature>
<keyword evidence="1" id="KW-0175">Coiled coil</keyword>
<feature type="region of interest" description="Disordered" evidence="2">
    <location>
        <begin position="1"/>
        <end position="76"/>
    </location>
</feature>
<organism evidence="3 4">
    <name type="scientific">Priapulus caudatus</name>
    <name type="common">Priapulid worm</name>
    <dbReference type="NCBI Taxonomy" id="37621"/>
    <lineage>
        <taxon>Eukaryota</taxon>
        <taxon>Metazoa</taxon>
        <taxon>Ecdysozoa</taxon>
        <taxon>Scalidophora</taxon>
        <taxon>Priapulida</taxon>
        <taxon>Priapulimorpha</taxon>
        <taxon>Priapulimorphida</taxon>
        <taxon>Priapulidae</taxon>
        <taxon>Priapulus</taxon>
    </lineage>
</organism>
<gene>
    <name evidence="4 5 6" type="primary">LOC106820690</name>
</gene>
<evidence type="ECO:0000256" key="2">
    <source>
        <dbReference type="SAM" id="MobiDB-lite"/>
    </source>
</evidence>